<evidence type="ECO:0000256" key="6">
    <source>
        <dbReference type="ARBA" id="ARBA00022741"/>
    </source>
</evidence>
<evidence type="ECO:0000256" key="5">
    <source>
        <dbReference type="ARBA" id="ARBA00022679"/>
    </source>
</evidence>
<dbReference type="PANTHER" id="PTHR43895:SF164">
    <property type="entry name" value="CALCIUM_CALMODULIN-DEPENDENT PROTEIN KINASE KINASE"/>
    <property type="match status" value="1"/>
</dbReference>
<feature type="binding site" evidence="12">
    <location>
        <position position="204"/>
    </location>
    <ligand>
        <name>ATP</name>
        <dbReference type="ChEBI" id="CHEBI:30616"/>
    </ligand>
</feature>
<keyword evidence="6 12" id="KW-0547">Nucleotide-binding</keyword>
<dbReference type="InterPro" id="IPR000719">
    <property type="entry name" value="Prot_kinase_dom"/>
</dbReference>
<evidence type="ECO:0000256" key="10">
    <source>
        <dbReference type="ARBA" id="ARBA00047307"/>
    </source>
</evidence>
<keyword evidence="8 12" id="KW-0067">ATP-binding</keyword>
<dbReference type="InterPro" id="IPR008271">
    <property type="entry name" value="Ser/Thr_kinase_AS"/>
</dbReference>
<evidence type="ECO:0000256" key="13">
    <source>
        <dbReference type="SAM" id="MobiDB-lite"/>
    </source>
</evidence>
<name>A0A226DLR0_FOLCA</name>
<dbReference type="SMART" id="SM00220">
    <property type="entry name" value="S_TKc"/>
    <property type="match status" value="1"/>
</dbReference>
<evidence type="ECO:0000256" key="3">
    <source>
        <dbReference type="ARBA" id="ARBA00022490"/>
    </source>
</evidence>
<comment type="subcellular location">
    <subcellularLocation>
        <location evidence="1">Cytoplasm</location>
    </subcellularLocation>
</comment>
<dbReference type="Proteomes" id="UP000198287">
    <property type="component" value="Unassembled WGS sequence"/>
</dbReference>
<evidence type="ECO:0000256" key="12">
    <source>
        <dbReference type="PROSITE-ProRule" id="PRU10141"/>
    </source>
</evidence>
<keyword evidence="7 15" id="KW-0418">Kinase</keyword>
<evidence type="ECO:0000256" key="1">
    <source>
        <dbReference type="ARBA" id="ARBA00004496"/>
    </source>
</evidence>
<dbReference type="PROSITE" id="PS00107">
    <property type="entry name" value="PROTEIN_KINASE_ATP"/>
    <property type="match status" value="1"/>
</dbReference>
<keyword evidence="16" id="KW-1185">Reference proteome</keyword>
<dbReference type="PROSITE" id="PS00108">
    <property type="entry name" value="PROTEIN_KINASE_ST"/>
    <property type="match status" value="1"/>
</dbReference>
<feature type="compositionally biased region" description="Low complexity" evidence="13">
    <location>
        <begin position="578"/>
        <end position="587"/>
    </location>
</feature>
<dbReference type="AlphaFoldDB" id="A0A226DLR0"/>
<dbReference type="EC" id="2.7.11.17" evidence="2"/>
<accession>A0A226DLR0</accession>
<dbReference type="GO" id="GO:0004683">
    <property type="term" value="F:calcium/calmodulin-dependent protein kinase activity"/>
    <property type="evidence" value="ECO:0007669"/>
    <property type="project" value="UniProtKB-EC"/>
</dbReference>
<keyword evidence="5" id="KW-0808">Transferase</keyword>
<dbReference type="FunFam" id="1.10.510.10:FF:000571">
    <property type="entry name" value="Maternal embryonic leucine zipper kinase"/>
    <property type="match status" value="1"/>
</dbReference>
<feature type="region of interest" description="Disordered" evidence="13">
    <location>
        <begin position="1"/>
        <end position="53"/>
    </location>
</feature>
<evidence type="ECO:0000256" key="9">
    <source>
        <dbReference type="ARBA" id="ARBA00022860"/>
    </source>
</evidence>
<keyword evidence="4" id="KW-0723">Serine/threonine-protein kinase</keyword>
<evidence type="ECO:0000313" key="15">
    <source>
        <dbReference type="EMBL" id="OXA45531.1"/>
    </source>
</evidence>
<reference evidence="15 16" key="1">
    <citation type="submission" date="2015-12" db="EMBL/GenBank/DDBJ databases">
        <title>The genome of Folsomia candida.</title>
        <authorList>
            <person name="Faddeeva A."/>
            <person name="Derks M.F."/>
            <person name="Anvar Y."/>
            <person name="Smit S."/>
            <person name="Van Straalen N."/>
            <person name="Roelofs D."/>
        </authorList>
    </citation>
    <scope>NUCLEOTIDE SEQUENCE [LARGE SCALE GENOMIC DNA]</scope>
    <source>
        <strain evidence="15 16">VU population</strain>
        <tissue evidence="15">Whole body</tissue>
    </source>
</reference>
<protein>
    <recommendedName>
        <fullName evidence="2">calcium/calmodulin-dependent protein kinase</fullName>
        <ecNumber evidence="2">2.7.11.17</ecNumber>
    </recommendedName>
</protein>
<gene>
    <name evidence="15" type="ORF">Fcan01_19781</name>
</gene>
<dbReference type="GO" id="GO:0005524">
    <property type="term" value="F:ATP binding"/>
    <property type="evidence" value="ECO:0007669"/>
    <property type="project" value="UniProtKB-UniRule"/>
</dbReference>
<dbReference type="FunFam" id="3.30.200.20:FF:000429">
    <property type="entry name" value="Calcium/calmodulin-dependent protein kinase kinase"/>
    <property type="match status" value="1"/>
</dbReference>
<organism evidence="15 16">
    <name type="scientific">Folsomia candida</name>
    <name type="common">Springtail</name>
    <dbReference type="NCBI Taxonomy" id="158441"/>
    <lineage>
        <taxon>Eukaryota</taxon>
        <taxon>Metazoa</taxon>
        <taxon>Ecdysozoa</taxon>
        <taxon>Arthropoda</taxon>
        <taxon>Hexapoda</taxon>
        <taxon>Collembola</taxon>
        <taxon>Entomobryomorpha</taxon>
        <taxon>Isotomoidea</taxon>
        <taxon>Isotomidae</taxon>
        <taxon>Proisotominae</taxon>
        <taxon>Folsomia</taxon>
    </lineage>
</organism>
<dbReference type="EMBL" id="LNIX01000017">
    <property type="protein sequence ID" value="OXA45531.1"/>
    <property type="molecule type" value="Genomic_DNA"/>
</dbReference>
<comment type="catalytic activity">
    <reaction evidence="11">
        <text>L-seryl-[protein] + ATP = O-phospho-L-seryl-[protein] + ADP + H(+)</text>
        <dbReference type="Rhea" id="RHEA:17989"/>
        <dbReference type="Rhea" id="RHEA-COMP:9863"/>
        <dbReference type="Rhea" id="RHEA-COMP:11604"/>
        <dbReference type="ChEBI" id="CHEBI:15378"/>
        <dbReference type="ChEBI" id="CHEBI:29999"/>
        <dbReference type="ChEBI" id="CHEBI:30616"/>
        <dbReference type="ChEBI" id="CHEBI:83421"/>
        <dbReference type="ChEBI" id="CHEBI:456216"/>
        <dbReference type="EC" id="2.7.11.17"/>
    </reaction>
</comment>
<dbReference type="GO" id="GO:0005516">
    <property type="term" value="F:calmodulin binding"/>
    <property type="evidence" value="ECO:0007669"/>
    <property type="project" value="UniProtKB-KW"/>
</dbReference>
<evidence type="ECO:0000256" key="4">
    <source>
        <dbReference type="ARBA" id="ARBA00022527"/>
    </source>
</evidence>
<feature type="region of interest" description="Disordered" evidence="13">
    <location>
        <begin position="93"/>
        <end position="115"/>
    </location>
</feature>
<comment type="catalytic activity">
    <reaction evidence="10">
        <text>L-threonyl-[protein] + ATP = O-phospho-L-threonyl-[protein] + ADP + H(+)</text>
        <dbReference type="Rhea" id="RHEA:46608"/>
        <dbReference type="Rhea" id="RHEA-COMP:11060"/>
        <dbReference type="Rhea" id="RHEA-COMP:11605"/>
        <dbReference type="ChEBI" id="CHEBI:15378"/>
        <dbReference type="ChEBI" id="CHEBI:30013"/>
        <dbReference type="ChEBI" id="CHEBI:30616"/>
        <dbReference type="ChEBI" id="CHEBI:61977"/>
        <dbReference type="ChEBI" id="CHEBI:456216"/>
        <dbReference type="EC" id="2.7.11.17"/>
    </reaction>
</comment>
<evidence type="ECO:0000256" key="2">
    <source>
        <dbReference type="ARBA" id="ARBA00012434"/>
    </source>
</evidence>
<dbReference type="GO" id="GO:0061762">
    <property type="term" value="P:CAMKK-AMPK signaling cascade"/>
    <property type="evidence" value="ECO:0007669"/>
    <property type="project" value="TreeGrafter"/>
</dbReference>
<dbReference type="OrthoDB" id="68483at2759"/>
<dbReference type="SUPFAM" id="SSF56112">
    <property type="entry name" value="Protein kinase-like (PK-like)"/>
    <property type="match status" value="1"/>
</dbReference>
<evidence type="ECO:0000256" key="7">
    <source>
        <dbReference type="ARBA" id="ARBA00022777"/>
    </source>
</evidence>
<feature type="region of interest" description="Disordered" evidence="13">
    <location>
        <begin position="569"/>
        <end position="594"/>
    </location>
</feature>
<proteinExistence type="predicted"/>
<dbReference type="PROSITE" id="PS50011">
    <property type="entry name" value="PROTEIN_KINASE_DOM"/>
    <property type="match status" value="1"/>
</dbReference>
<evidence type="ECO:0000256" key="11">
    <source>
        <dbReference type="ARBA" id="ARBA00047430"/>
    </source>
</evidence>
<dbReference type="InterPro" id="IPR011009">
    <property type="entry name" value="Kinase-like_dom_sf"/>
</dbReference>
<keyword evidence="3" id="KW-0963">Cytoplasm</keyword>
<dbReference type="Gene3D" id="1.10.510.10">
    <property type="entry name" value="Transferase(Phosphotransferase) domain 1"/>
    <property type="match status" value="1"/>
</dbReference>
<feature type="compositionally biased region" description="Low complexity" evidence="13">
    <location>
        <begin position="20"/>
        <end position="31"/>
    </location>
</feature>
<feature type="domain" description="Protein kinase" evidence="14">
    <location>
        <begin position="175"/>
        <end position="457"/>
    </location>
</feature>
<evidence type="ECO:0000313" key="16">
    <source>
        <dbReference type="Proteomes" id="UP000198287"/>
    </source>
</evidence>
<comment type="caution">
    <text evidence="15">The sequence shown here is derived from an EMBL/GenBank/DDBJ whole genome shotgun (WGS) entry which is preliminary data.</text>
</comment>
<dbReference type="GO" id="GO:0005737">
    <property type="term" value="C:cytoplasm"/>
    <property type="evidence" value="ECO:0007669"/>
    <property type="project" value="UniProtKB-SubCell"/>
</dbReference>
<dbReference type="Gene3D" id="3.30.200.20">
    <property type="entry name" value="Phosphorylase Kinase, domain 1"/>
    <property type="match status" value="1"/>
</dbReference>
<dbReference type="STRING" id="158441.A0A226DLR0"/>
<dbReference type="OMA" id="TLCGLEY"/>
<dbReference type="Pfam" id="PF00069">
    <property type="entry name" value="Pkinase"/>
    <property type="match status" value="1"/>
</dbReference>
<evidence type="ECO:0000256" key="8">
    <source>
        <dbReference type="ARBA" id="ARBA00022840"/>
    </source>
</evidence>
<feature type="compositionally biased region" description="Low complexity" evidence="13">
    <location>
        <begin position="1"/>
        <end position="11"/>
    </location>
</feature>
<dbReference type="InterPro" id="IPR017441">
    <property type="entry name" value="Protein_kinase_ATP_BS"/>
</dbReference>
<dbReference type="PANTHER" id="PTHR43895">
    <property type="entry name" value="CALCIUM/CALMODULIN-DEPENDENT PROTEIN KINASE KINASE-RELATED"/>
    <property type="match status" value="1"/>
</dbReference>
<keyword evidence="9" id="KW-0112">Calmodulin-binding</keyword>
<evidence type="ECO:0000259" key="14">
    <source>
        <dbReference type="PROSITE" id="PS50011"/>
    </source>
</evidence>
<dbReference type="GO" id="GO:0005634">
    <property type="term" value="C:nucleus"/>
    <property type="evidence" value="ECO:0007669"/>
    <property type="project" value="UniProtKB-ARBA"/>
</dbReference>
<sequence>MSSSWGIDSMGSSGGGRGVFGKSCPTTTTTNPPMPPVSSSIGNQLPPQPVSDMRKEGVRLETLVLGQDRVIVPTVAPRPTLVSEQSVTTMMTSSAAVPVQQPPKEKSSPIKMSSFSSVPAKGASEAISRRPIYPNFPFSPFTSPGSSPFARRRQFKESQRVSVERIGDNVQLNQYRLKEPIGRGAYGIVKLAYNEEDDNHYAMKILSKKKLFQKAGIFGRVAPSRKPQGKGVIENPLDPLQRVYREVAILKKLDHTNVVKLVEVLDDPAEDSLYLVFELLERGEVLEVPTDSPLPEEKAWKYFRDVVLGLEYLHYQKICHRDLKPSNLLLSDDDHIKIADFGVCNEFNGEDDAILSSTLGTPAFIAPEALAASRESYSGKMADIWQLGVTLYALVYGKVPFHEESIIKLYEKIQSEELCFKTTPEISFLLKNLLESMLQKDPKQRITLPQIKIHNWVTKDGQFQLPSEEENCTSYVEVTEDDVMNCVRSIPKIDTIILVRTMLKNHSFQHPFKRNYGSRNLLHVNGRSHSAPSSYDLLFERKMSLDSGLLPMVTESKWEQPCVRSGFPRSPITKLSDTTPAPAPTAAQVLTRKN</sequence>